<reference evidence="2" key="1">
    <citation type="submission" date="2022-08" db="EMBL/GenBank/DDBJ databases">
        <authorList>
            <person name="Gutierrez-Valencia J."/>
        </authorList>
    </citation>
    <scope>NUCLEOTIDE SEQUENCE</scope>
</reference>
<evidence type="ECO:0000313" key="3">
    <source>
        <dbReference type="Proteomes" id="UP001154282"/>
    </source>
</evidence>
<sequence>MKVSLRSMSRRATSRSTSGRRGVGTSSRSRS</sequence>
<dbReference type="AlphaFoldDB" id="A0AAV0LW35"/>
<keyword evidence="3" id="KW-1185">Reference proteome</keyword>
<dbReference type="EMBL" id="CAMGYJ010000006">
    <property type="protein sequence ID" value="CAI0438307.1"/>
    <property type="molecule type" value="Genomic_DNA"/>
</dbReference>
<dbReference type="Proteomes" id="UP001154282">
    <property type="component" value="Unassembled WGS sequence"/>
</dbReference>
<feature type="region of interest" description="Disordered" evidence="1">
    <location>
        <begin position="1"/>
        <end position="31"/>
    </location>
</feature>
<feature type="compositionally biased region" description="Low complexity" evidence="1">
    <location>
        <begin position="14"/>
        <end position="31"/>
    </location>
</feature>
<organism evidence="2 3">
    <name type="scientific">Linum tenue</name>
    <dbReference type="NCBI Taxonomy" id="586396"/>
    <lineage>
        <taxon>Eukaryota</taxon>
        <taxon>Viridiplantae</taxon>
        <taxon>Streptophyta</taxon>
        <taxon>Embryophyta</taxon>
        <taxon>Tracheophyta</taxon>
        <taxon>Spermatophyta</taxon>
        <taxon>Magnoliopsida</taxon>
        <taxon>eudicotyledons</taxon>
        <taxon>Gunneridae</taxon>
        <taxon>Pentapetalae</taxon>
        <taxon>rosids</taxon>
        <taxon>fabids</taxon>
        <taxon>Malpighiales</taxon>
        <taxon>Linaceae</taxon>
        <taxon>Linum</taxon>
    </lineage>
</organism>
<comment type="caution">
    <text evidence="2">The sequence shown here is derived from an EMBL/GenBank/DDBJ whole genome shotgun (WGS) entry which is preliminary data.</text>
</comment>
<accession>A0AAV0LW35</accession>
<protein>
    <submittedName>
        <fullName evidence="2">Uncharacterized protein</fullName>
    </submittedName>
</protein>
<evidence type="ECO:0000313" key="2">
    <source>
        <dbReference type="EMBL" id="CAI0438307.1"/>
    </source>
</evidence>
<evidence type="ECO:0000256" key="1">
    <source>
        <dbReference type="SAM" id="MobiDB-lite"/>
    </source>
</evidence>
<name>A0AAV0LW35_9ROSI</name>
<gene>
    <name evidence="2" type="ORF">LITE_LOCUS25765</name>
</gene>
<proteinExistence type="predicted"/>